<proteinExistence type="predicted"/>
<dbReference type="EMBL" id="ASSN01000012">
    <property type="protein sequence ID" value="EOS04007.1"/>
    <property type="molecule type" value="Genomic_DNA"/>
</dbReference>
<dbReference type="HOGENOM" id="CLU_113992_0_0_10"/>
<dbReference type="PATRIC" id="fig|1235786.3.peg.1833"/>
<comment type="caution">
    <text evidence="1">The sequence shown here is derived from an EMBL/GenBank/DDBJ whole genome shotgun (WGS) entry which is preliminary data.</text>
</comment>
<sequence length="180" mass="21114">MSRFHNRNFELLEPYDAKVSCTVLRGERGSNTPDLPDKEYYDGLRKIKNLVRDARKVQQTILMVGDITDIYVNSFERMLSDPYFTPEELSAIAIGYTKLLEESAHLLNDLKTVVNENGLSMNDKERMDIIDRCYTDMLQYRSLVQYYTNKNIGVSYLRAKKRNDLDRVMALYGSPNERYW</sequence>
<dbReference type="Proteomes" id="UP000014151">
    <property type="component" value="Unassembled WGS sequence"/>
</dbReference>
<evidence type="ECO:0000313" key="2">
    <source>
        <dbReference type="Proteomes" id="UP000014151"/>
    </source>
</evidence>
<dbReference type="AlphaFoldDB" id="R9HJ01"/>
<reference evidence="1 2" key="1">
    <citation type="submission" date="2013-04" db="EMBL/GenBank/DDBJ databases">
        <title>The Genome Sequence of Bacteroides vulgatus dnLKV7.</title>
        <authorList>
            <consortium name="The Broad Institute Genomics Platform"/>
            <consortium name="The Broad Institute Genome Sequencing Center for Infectious Disease"/>
            <person name="Earl A."/>
            <person name="Xavier R."/>
            <person name="Kuhn K."/>
            <person name="Stappenbeck T."/>
            <person name="Walker B."/>
            <person name="Young S."/>
            <person name="Zeng Q."/>
            <person name="Gargeya S."/>
            <person name="Fitzgerald M."/>
            <person name="Haas B."/>
            <person name="Abouelleil A."/>
            <person name="Allen A.W."/>
            <person name="Alvarado L."/>
            <person name="Arachchi H.M."/>
            <person name="Berlin A.M."/>
            <person name="Chapman S.B."/>
            <person name="Gainer-Dewar J."/>
            <person name="Goldberg J."/>
            <person name="Griggs A."/>
            <person name="Gujja S."/>
            <person name="Hansen M."/>
            <person name="Howarth C."/>
            <person name="Imamovic A."/>
            <person name="Ireland A."/>
            <person name="Larimer J."/>
            <person name="McCowan C."/>
            <person name="Murphy C."/>
            <person name="Pearson M."/>
            <person name="Poon T.W."/>
            <person name="Priest M."/>
            <person name="Roberts A."/>
            <person name="Saif S."/>
            <person name="Shea T."/>
            <person name="Sisk P."/>
            <person name="Sykes S."/>
            <person name="Wortman J."/>
            <person name="Nusbaum C."/>
            <person name="Birren B."/>
        </authorList>
    </citation>
    <scope>NUCLEOTIDE SEQUENCE [LARGE SCALE GENOMIC DNA]</scope>
    <source>
        <strain evidence="2">dnLKV7</strain>
    </source>
</reference>
<evidence type="ECO:0008006" key="3">
    <source>
        <dbReference type="Google" id="ProtNLM"/>
    </source>
</evidence>
<protein>
    <recommendedName>
        <fullName evidence="3">Conjugal transfer protein TraI</fullName>
    </recommendedName>
</protein>
<gene>
    <name evidence="1" type="ORF">C800_01756</name>
</gene>
<evidence type="ECO:0000313" key="1">
    <source>
        <dbReference type="EMBL" id="EOS04007.1"/>
    </source>
</evidence>
<organism evidence="1 2">
    <name type="scientific">Phocaeicola vulgatus dnLKV7</name>
    <dbReference type="NCBI Taxonomy" id="1235786"/>
    <lineage>
        <taxon>Bacteria</taxon>
        <taxon>Pseudomonadati</taxon>
        <taxon>Bacteroidota</taxon>
        <taxon>Bacteroidia</taxon>
        <taxon>Bacteroidales</taxon>
        <taxon>Bacteroidaceae</taxon>
        <taxon>Phocaeicola</taxon>
    </lineage>
</organism>
<dbReference type="RefSeq" id="WP_016270780.1">
    <property type="nucleotide sequence ID" value="NZ_KE159474.1"/>
</dbReference>
<name>R9HJ01_PHOVU</name>
<accession>R9HJ01</accession>